<feature type="compositionally biased region" description="Basic residues" evidence="1">
    <location>
        <begin position="724"/>
        <end position="734"/>
    </location>
</feature>
<evidence type="ECO:0000259" key="2">
    <source>
        <dbReference type="SMART" id="SM00959"/>
    </source>
</evidence>
<gene>
    <name evidence="3" type="ORF">SOCEGT47_061230</name>
</gene>
<feature type="region of interest" description="Disordered" evidence="1">
    <location>
        <begin position="71"/>
        <end position="98"/>
    </location>
</feature>
<feature type="compositionally biased region" description="Low complexity" evidence="1">
    <location>
        <begin position="463"/>
        <end position="477"/>
    </location>
</feature>
<feature type="compositionally biased region" description="Pro residues" evidence="1">
    <location>
        <begin position="82"/>
        <end position="96"/>
    </location>
</feature>
<feature type="region of interest" description="Disordered" evidence="1">
    <location>
        <begin position="531"/>
        <end position="734"/>
    </location>
</feature>
<feature type="region of interest" description="Disordered" evidence="1">
    <location>
        <begin position="142"/>
        <end position="287"/>
    </location>
</feature>
<feature type="compositionally biased region" description="Basic and acidic residues" evidence="1">
    <location>
        <begin position="142"/>
        <end position="151"/>
    </location>
</feature>
<organism evidence="3 4">
    <name type="scientific">Sorangium cellulosum</name>
    <name type="common">Polyangium cellulosum</name>
    <dbReference type="NCBI Taxonomy" id="56"/>
    <lineage>
        <taxon>Bacteria</taxon>
        <taxon>Pseudomonadati</taxon>
        <taxon>Myxococcota</taxon>
        <taxon>Polyangia</taxon>
        <taxon>Polyangiales</taxon>
        <taxon>Polyangiaceae</taxon>
        <taxon>Sorangium</taxon>
    </lineage>
</organism>
<feature type="compositionally biased region" description="Acidic residues" evidence="1">
    <location>
        <begin position="215"/>
        <end position="241"/>
    </location>
</feature>
<name>A0A4P2Q7U5_SORCE</name>
<feature type="compositionally biased region" description="Low complexity" evidence="1">
    <location>
        <begin position="152"/>
        <end position="178"/>
    </location>
</feature>
<feature type="compositionally biased region" description="Basic and acidic residues" evidence="1">
    <location>
        <begin position="703"/>
        <end position="712"/>
    </location>
</feature>
<feature type="compositionally biased region" description="Low complexity" evidence="1">
    <location>
        <begin position="533"/>
        <end position="609"/>
    </location>
</feature>
<proteinExistence type="predicted"/>
<dbReference type="InterPro" id="IPR011112">
    <property type="entry name" value="Rho-like_N"/>
</dbReference>
<dbReference type="AlphaFoldDB" id="A0A4P2Q7U5"/>
<feature type="compositionally biased region" description="Low complexity" evidence="1">
    <location>
        <begin position="185"/>
        <end position="214"/>
    </location>
</feature>
<dbReference type="OrthoDB" id="95165at2"/>
<dbReference type="Pfam" id="PF14559">
    <property type="entry name" value="TPR_19"/>
    <property type="match status" value="1"/>
</dbReference>
<feature type="compositionally biased region" description="Pro residues" evidence="1">
    <location>
        <begin position="263"/>
        <end position="279"/>
    </location>
</feature>
<sequence>MERRELDRLTREELIARAEGLGVPRPRVLTKAELVDEILARAAQSEPERARVRGFLGRARDLLSRVVERGLHLPEAARPQREAPPPEPRPSPPRPLPTTTLAEIYAAQGHAERAVAVLDEILARAPQDEEARQLRARLLEEAQRAQGERAAEAGAEAAEAGVEGAAEAGAEAAEAGVEGAEEAGAEAAEAGAEAEQAGAEAEQAGAEAEQAGVEGAEEVGVEGAEEAGVEGAEEAGVEGAEEVGPGEPLAGASAGEDGRPEAAPAPPDGAPPVQPPPADAPERASPVAEGGIASAAMSLAAASLDEREELPVRYDLDEIVGLAVDPETLYLYWEVRPRTLARARARRPDGQLVVRVVAVLPSWERPVVAQRDLAIDALFGDMFVRDIPSGANLRMSTGWLSGESFEPFAVGLEVAAPRALPVAPGPSPEMPAAAPALPAESAVSDAVSAQRDAEPRSDGAAGDAPSSVSVAPDAPAAHGPPPGAGDAGAGPAAVACAASADVVSAPVPAPSVTAEGRGAAFDAVIPVEGRGTAPAASSEPAPEPVAPAAGSSPAPAASSEPAPGPVAPAVGSGAVPAASGEPAPGPVAPAVGSGPFPEVGAPVLVAAPTPAAPAPAPSAPSPASSAPAPVLSQMEPPRFPSGTVPTPEQIAQAVAATRGGASDLARPGGGASELARPGGGASDLARPGGGGWRSGQSLGSEALRPHAERPRPPEGGGELWRSFTGRKRPPPSAR</sequence>
<evidence type="ECO:0000256" key="1">
    <source>
        <dbReference type="SAM" id="MobiDB-lite"/>
    </source>
</evidence>
<accession>A0A4P2Q7U5</accession>
<dbReference type="SMART" id="SM00959">
    <property type="entry name" value="Rho_N"/>
    <property type="match status" value="1"/>
</dbReference>
<feature type="compositionally biased region" description="Pro residues" evidence="1">
    <location>
        <begin position="610"/>
        <end position="620"/>
    </location>
</feature>
<feature type="region of interest" description="Disordered" evidence="1">
    <location>
        <begin position="426"/>
        <end position="490"/>
    </location>
</feature>
<dbReference type="RefSeq" id="WP_129352583.1">
    <property type="nucleotide sequence ID" value="NZ_CP012670.1"/>
</dbReference>
<dbReference type="Proteomes" id="UP000295781">
    <property type="component" value="Chromosome"/>
</dbReference>
<feature type="compositionally biased region" description="Gly residues" evidence="1">
    <location>
        <begin position="667"/>
        <end position="693"/>
    </location>
</feature>
<reference evidence="3 4" key="1">
    <citation type="submission" date="2015-09" db="EMBL/GenBank/DDBJ databases">
        <title>Sorangium comparison.</title>
        <authorList>
            <person name="Zaburannyi N."/>
            <person name="Bunk B."/>
            <person name="Overmann J."/>
            <person name="Mueller R."/>
        </authorList>
    </citation>
    <scope>NUCLEOTIDE SEQUENCE [LARGE SCALE GENOMIC DNA]</scope>
    <source>
        <strain evidence="3 4">So ceGT47</strain>
    </source>
</reference>
<dbReference type="EMBL" id="CP012670">
    <property type="protein sequence ID" value="AUX25575.1"/>
    <property type="molecule type" value="Genomic_DNA"/>
</dbReference>
<feature type="compositionally biased region" description="Low complexity" evidence="1">
    <location>
        <begin position="621"/>
        <end position="632"/>
    </location>
</feature>
<feature type="domain" description="Rho termination factor-like N-terminal" evidence="2">
    <location>
        <begin position="5"/>
        <end position="47"/>
    </location>
</feature>
<feature type="compositionally biased region" description="Low complexity" evidence="1">
    <location>
        <begin position="430"/>
        <end position="442"/>
    </location>
</feature>
<dbReference type="GO" id="GO:0006353">
    <property type="term" value="P:DNA-templated transcription termination"/>
    <property type="evidence" value="ECO:0007669"/>
    <property type="project" value="InterPro"/>
</dbReference>
<evidence type="ECO:0000313" key="4">
    <source>
        <dbReference type="Proteomes" id="UP000295781"/>
    </source>
</evidence>
<evidence type="ECO:0000313" key="3">
    <source>
        <dbReference type="EMBL" id="AUX25575.1"/>
    </source>
</evidence>
<protein>
    <recommendedName>
        <fullName evidence="2">Rho termination factor-like N-terminal domain-containing protein</fullName>
    </recommendedName>
</protein>